<evidence type="ECO:0000313" key="2">
    <source>
        <dbReference type="EMBL" id="KUG14635.1"/>
    </source>
</evidence>
<dbReference type="EMBL" id="LNQE01001636">
    <property type="protein sequence ID" value="KUG14635.1"/>
    <property type="molecule type" value="Genomic_DNA"/>
</dbReference>
<proteinExistence type="predicted"/>
<feature type="transmembrane region" description="Helical" evidence="1">
    <location>
        <begin position="32"/>
        <end position="54"/>
    </location>
</feature>
<accession>A0A0W8F162</accession>
<evidence type="ECO:0000256" key="1">
    <source>
        <dbReference type="SAM" id="Phobius"/>
    </source>
</evidence>
<dbReference type="AlphaFoldDB" id="A0A0W8F162"/>
<name>A0A0W8F162_9ZZZZ</name>
<keyword evidence="1" id="KW-1133">Transmembrane helix</keyword>
<keyword evidence="1" id="KW-0472">Membrane</keyword>
<gene>
    <name evidence="2" type="ORF">ASZ90_015721</name>
</gene>
<comment type="caution">
    <text evidence="2">The sequence shown here is derived from an EMBL/GenBank/DDBJ whole genome shotgun (WGS) entry which is preliminary data.</text>
</comment>
<protein>
    <submittedName>
        <fullName evidence="2">Uncharacterized protein</fullName>
    </submittedName>
</protein>
<organism evidence="2">
    <name type="scientific">hydrocarbon metagenome</name>
    <dbReference type="NCBI Taxonomy" id="938273"/>
    <lineage>
        <taxon>unclassified sequences</taxon>
        <taxon>metagenomes</taxon>
        <taxon>ecological metagenomes</taxon>
    </lineage>
</organism>
<reference evidence="2" key="1">
    <citation type="journal article" date="2015" name="Proc. Natl. Acad. Sci. U.S.A.">
        <title>Networks of energetic and metabolic interactions define dynamics in microbial communities.</title>
        <authorList>
            <person name="Embree M."/>
            <person name="Liu J.K."/>
            <person name="Al-Bassam M.M."/>
            <person name="Zengler K."/>
        </authorList>
    </citation>
    <scope>NUCLEOTIDE SEQUENCE</scope>
</reference>
<sequence>MPAPATHYTSGMPPYRKIVRKQADQEQALSEVIGFVLILGLIVIFITLWMTYVVPAEGRETEIRHMNDVRDWFTQYKITLDSLWINNGDDTLTGITISNSLTLGSQGGATQAGGFYIPLMKPIGSTGGLAVVNYGETISIKIGALPERVYPLWVLEFNASNNYWVPQTYYYQMGGVFLRQDRGTVTRVAPLIGLSGVESGSVRIQLIPVNISGGGQTSFSGQGPVRIDTRLTSGGYEKQQVNQNIWINLTLRNDETARAWANSINETWFLGDITNCVGCTRQYTPGSKSFNISIPSQNPNVELILIHANYSVSLQSIATGVT</sequence>
<keyword evidence="1" id="KW-0812">Transmembrane</keyword>